<gene>
    <name evidence="3" type="ORF">C0Q91_15295</name>
    <name evidence="2" type="ORF">C0Q92_15285</name>
</gene>
<name>A0A8G1ZRB9_9ACTN</name>
<proteinExistence type="predicted"/>
<dbReference type="Proteomes" id="UP000292095">
    <property type="component" value="Unassembled WGS sequence"/>
</dbReference>
<keyword evidence="1" id="KW-1133">Transmembrane helix</keyword>
<keyword evidence="1" id="KW-0472">Membrane</keyword>
<comment type="caution">
    <text evidence="2">The sequence shown here is derived from an EMBL/GenBank/DDBJ whole genome shotgun (WGS) entry which is preliminary data.</text>
</comment>
<dbReference type="AlphaFoldDB" id="A0A8G1ZRB9"/>
<evidence type="ECO:0000313" key="5">
    <source>
        <dbReference type="Proteomes" id="UP000292693"/>
    </source>
</evidence>
<organism evidence="2 5">
    <name type="scientific">Streptomyces albidoflavus</name>
    <dbReference type="NCBI Taxonomy" id="1886"/>
    <lineage>
        <taxon>Bacteria</taxon>
        <taxon>Bacillati</taxon>
        <taxon>Actinomycetota</taxon>
        <taxon>Actinomycetes</taxon>
        <taxon>Kitasatosporales</taxon>
        <taxon>Streptomycetaceae</taxon>
        <taxon>Streptomyces</taxon>
        <taxon>Streptomyces albidoflavus group</taxon>
    </lineage>
</organism>
<protein>
    <submittedName>
        <fullName evidence="2">Uncharacterized protein</fullName>
    </submittedName>
</protein>
<evidence type="ECO:0000313" key="2">
    <source>
        <dbReference type="EMBL" id="RZE22482.1"/>
    </source>
</evidence>
<dbReference type="Proteomes" id="UP000292693">
    <property type="component" value="Unassembled WGS sequence"/>
</dbReference>
<evidence type="ECO:0000313" key="3">
    <source>
        <dbReference type="EMBL" id="RZE39740.1"/>
    </source>
</evidence>
<dbReference type="EMBL" id="PKLK01000018">
    <property type="protein sequence ID" value="RZE39740.1"/>
    <property type="molecule type" value="Genomic_DNA"/>
</dbReference>
<sequence>MAEAPVAAATRTYGQIVDQVVASRAAVAAAAASLVLVCGAARRAGRLRAAPRRAVPLRAGLRCAGRRCAGRRAPRFVAMRRPPSPPCVRSAVASLRRGRLGRKGARFARWRETGLDFAPPAPVTNWPQAPAGLLVAGLRPDRAGH</sequence>
<feature type="transmembrane region" description="Helical" evidence="1">
    <location>
        <begin position="21"/>
        <end position="41"/>
    </location>
</feature>
<evidence type="ECO:0000313" key="4">
    <source>
        <dbReference type="Proteomes" id="UP000292095"/>
    </source>
</evidence>
<reference evidence="4 5" key="1">
    <citation type="submission" date="2017-12" db="EMBL/GenBank/DDBJ databases">
        <title>Population genomics insights into the ecological differentiation and adaptive evolution in streptomycetes.</title>
        <authorList>
            <person name="Li Y."/>
            <person name="Huang Y."/>
        </authorList>
    </citation>
    <scope>NUCLEOTIDE SEQUENCE [LARGE SCALE GENOMIC DNA]</scope>
    <source>
        <strain evidence="3 4">FXJ.2339</strain>
        <strain evidence="2 5">NBRC 100770</strain>
    </source>
</reference>
<evidence type="ECO:0000256" key="1">
    <source>
        <dbReference type="SAM" id="Phobius"/>
    </source>
</evidence>
<dbReference type="EMBL" id="PKLL01000017">
    <property type="protein sequence ID" value="RZE22482.1"/>
    <property type="molecule type" value="Genomic_DNA"/>
</dbReference>
<accession>A0A8G1ZRB9</accession>
<keyword evidence="1" id="KW-0812">Transmembrane</keyword>